<sequence>MLCSTYYSISIFNIRLCCMWIWKSMEYL</sequence>
<dbReference type="EMBL" id="GBRH01227408">
    <property type="protein sequence ID" value="JAD70487.1"/>
    <property type="molecule type" value="Transcribed_RNA"/>
</dbReference>
<accession>A0A0A9CG63</accession>
<name>A0A0A9CG63_ARUDO</name>
<dbReference type="AlphaFoldDB" id="A0A0A9CG63"/>
<evidence type="ECO:0000313" key="1">
    <source>
        <dbReference type="EMBL" id="JAD70487.1"/>
    </source>
</evidence>
<protein>
    <submittedName>
        <fullName evidence="1">Uncharacterized protein</fullName>
    </submittedName>
</protein>
<reference evidence="1" key="1">
    <citation type="submission" date="2014-09" db="EMBL/GenBank/DDBJ databases">
        <authorList>
            <person name="Magalhaes I.L.F."/>
            <person name="Oliveira U."/>
            <person name="Santos F.R."/>
            <person name="Vidigal T.H.D.A."/>
            <person name="Brescovit A.D."/>
            <person name="Santos A.J."/>
        </authorList>
    </citation>
    <scope>NUCLEOTIDE SEQUENCE</scope>
    <source>
        <tissue evidence="1">Shoot tissue taken approximately 20 cm above the soil surface</tissue>
    </source>
</reference>
<organism evidence="1">
    <name type="scientific">Arundo donax</name>
    <name type="common">Giant reed</name>
    <name type="synonym">Donax arundinaceus</name>
    <dbReference type="NCBI Taxonomy" id="35708"/>
    <lineage>
        <taxon>Eukaryota</taxon>
        <taxon>Viridiplantae</taxon>
        <taxon>Streptophyta</taxon>
        <taxon>Embryophyta</taxon>
        <taxon>Tracheophyta</taxon>
        <taxon>Spermatophyta</taxon>
        <taxon>Magnoliopsida</taxon>
        <taxon>Liliopsida</taxon>
        <taxon>Poales</taxon>
        <taxon>Poaceae</taxon>
        <taxon>PACMAD clade</taxon>
        <taxon>Arundinoideae</taxon>
        <taxon>Arundineae</taxon>
        <taxon>Arundo</taxon>
    </lineage>
</organism>
<proteinExistence type="predicted"/>
<reference evidence="1" key="2">
    <citation type="journal article" date="2015" name="Data Brief">
        <title>Shoot transcriptome of the giant reed, Arundo donax.</title>
        <authorList>
            <person name="Barrero R.A."/>
            <person name="Guerrero F.D."/>
            <person name="Moolhuijzen P."/>
            <person name="Goolsby J.A."/>
            <person name="Tidwell J."/>
            <person name="Bellgard S.E."/>
            <person name="Bellgard M.I."/>
        </authorList>
    </citation>
    <scope>NUCLEOTIDE SEQUENCE</scope>
    <source>
        <tissue evidence="1">Shoot tissue taken approximately 20 cm above the soil surface</tissue>
    </source>
</reference>